<evidence type="ECO:0000313" key="3">
    <source>
        <dbReference type="Proteomes" id="UP001500027"/>
    </source>
</evidence>
<dbReference type="PANTHER" id="PTHR43179">
    <property type="entry name" value="RHAMNOSYLTRANSFERASE WBBL"/>
    <property type="match status" value="1"/>
</dbReference>
<accession>A0ABP8E7J7</accession>
<comment type="caution">
    <text evidence="2">The sequence shown here is derived from an EMBL/GenBank/DDBJ whole genome shotgun (WGS) entry which is preliminary data.</text>
</comment>
<dbReference type="PANTHER" id="PTHR43179:SF7">
    <property type="entry name" value="RHAMNOSYLTRANSFERASE WBBL"/>
    <property type="match status" value="1"/>
</dbReference>
<proteinExistence type="predicted"/>
<dbReference type="InterPro" id="IPR029044">
    <property type="entry name" value="Nucleotide-diphossugar_trans"/>
</dbReference>
<dbReference type="Gene3D" id="3.90.550.10">
    <property type="entry name" value="Spore Coat Polysaccharide Biosynthesis Protein SpsA, Chain A"/>
    <property type="match status" value="1"/>
</dbReference>
<dbReference type="RefSeq" id="WP_139001998.1">
    <property type="nucleotide sequence ID" value="NZ_BAABAV010000001.1"/>
</dbReference>
<evidence type="ECO:0000313" key="2">
    <source>
        <dbReference type="EMBL" id="GAA4268008.1"/>
    </source>
</evidence>
<dbReference type="EMBL" id="BAABAV010000001">
    <property type="protein sequence ID" value="GAA4268008.1"/>
    <property type="molecule type" value="Genomic_DNA"/>
</dbReference>
<dbReference type="SUPFAM" id="SSF53448">
    <property type="entry name" value="Nucleotide-diphospho-sugar transferases"/>
    <property type="match status" value="1"/>
</dbReference>
<dbReference type="CDD" id="cd04186">
    <property type="entry name" value="GT_2_like_c"/>
    <property type="match status" value="1"/>
</dbReference>
<name>A0ABP8E7J7_9FLAO</name>
<protein>
    <submittedName>
        <fullName evidence="2">Glycosyltransferase family 2 protein</fullName>
    </submittedName>
</protein>
<organism evidence="2 3">
    <name type="scientific">Hyunsoonleella aestuarii</name>
    <dbReference type="NCBI Taxonomy" id="912802"/>
    <lineage>
        <taxon>Bacteria</taxon>
        <taxon>Pseudomonadati</taxon>
        <taxon>Bacteroidota</taxon>
        <taxon>Flavobacteriia</taxon>
        <taxon>Flavobacteriales</taxon>
        <taxon>Flavobacteriaceae</taxon>
    </lineage>
</organism>
<dbReference type="Pfam" id="PF00535">
    <property type="entry name" value="Glycos_transf_2"/>
    <property type="match status" value="1"/>
</dbReference>
<feature type="domain" description="Glycosyltransferase 2-like" evidence="1">
    <location>
        <begin position="8"/>
        <end position="176"/>
    </location>
</feature>
<reference evidence="3" key="1">
    <citation type="journal article" date="2019" name="Int. J. Syst. Evol. Microbiol.">
        <title>The Global Catalogue of Microorganisms (GCM) 10K type strain sequencing project: providing services to taxonomists for standard genome sequencing and annotation.</title>
        <authorList>
            <consortium name="The Broad Institute Genomics Platform"/>
            <consortium name="The Broad Institute Genome Sequencing Center for Infectious Disease"/>
            <person name="Wu L."/>
            <person name="Ma J."/>
        </authorList>
    </citation>
    <scope>NUCLEOTIDE SEQUENCE [LARGE SCALE GENOMIC DNA]</scope>
    <source>
        <strain evidence="3">JCM 17452</strain>
    </source>
</reference>
<gene>
    <name evidence="2" type="ORF">GCM10022257_01090</name>
</gene>
<dbReference type="Proteomes" id="UP001500027">
    <property type="component" value="Unassembled WGS sequence"/>
</dbReference>
<evidence type="ECO:0000259" key="1">
    <source>
        <dbReference type="Pfam" id="PF00535"/>
    </source>
</evidence>
<dbReference type="InterPro" id="IPR001173">
    <property type="entry name" value="Glyco_trans_2-like"/>
</dbReference>
<keyword evidence="3" id="KW-1185">Reference proteome</keyword>
<sequence>MNTPKVFVVIASYNGVSWIKDCLDSLNLSEVPVFTIVVDNNSSDTTVDVIETNFPNVTILKQNENLGFGKANNLGISHALKLGADYVLLLNQDAKIRPSTIKSLINAGKNYQEYGVLSPIHLNWDGNNLEHYFSKFALNNPNFYSDFVLEKKLKSVYEAPFVNAACWLLKRNILEVVGGFDPVFFHYGEDNNYCQRVQYHGFKIGIVPNCFIEHDSVVRYTKPEELFTRNYYRDALNKLKINLCDINKVINKSDYNGVRKHIFRLILINLFKFNFKNVIGYFKKYVYFNKAIASIEHSRNTTITKHPHYLDS</sequence>